<dbReference type="GO" id="GO:0002181">
    <property type="term" value="P:cytoplasmic translation"/>
    <property type="evidence" value="ECO:0007669"/>
    <property type="project" value="TreeGrafter"/>
</dbReference>
<evidence type="ECO:0000256" key="5">
    <source>
        <dbReference type="ARBA" id="ARBA00035233"/>
    </source>
</evidence>
<organism evidence="10">
    <name type="scientific">Scarabaeus laticollis</name>
    <name type="common">Scarab dung beetle</name>
    <dbReference type="NCBI Taxonomy" id="292456"/>
    <lineage>
        <taxon>Eukaryota</taxon>
        <taxon>Metazoa</taxon>
        <taxon>Ecdysozoa</taxon>
        <taxon>Arthropoda</taxon>
        <taxon>Hexapoda</taxon>
        <taxon>Insecta</taxon>
        <taxon>Pterygota</taxon>
        <taxon>Neoptera</taxon>
        <taxon>Endopterygota</taxon>
        <taxon>Coleoptera</taxon>
        <taxon>Polyphaga</taxon>
        <taxon>Scarabaeiformia</taxon>
        <taxon>Scarabaeidae</taxon>
        <taxon>Scarabaeinae</taxon>
        <taxon>Scarabaeini</taxon>
        <taxon>Scarabaeus</taxon>
        <taxon>Ateuchetus</taxon>
    </lineage>
</organism>
<dbReference type="CDD" id="cd13156">
    <property type="entry name" value="KOW_RPL6"/>
    <property type="match status" value="1"/>
</dbReference>
<dbReference type="PANTHER" id="PTHR10715:SF0">
    <property type="entry name" value="LARGE RIBOSOMAL SUBUNIT PROTEIN EL6"/>
    <property type="match status" value="1"/>
</dbReference>
<evidence type="ECO:0000256" key="3">
    <source>
        <dbReference type="ARBA" id="ARBA00023274"/>
    </source>
</evidence>
<dbReference type="PANTHER" id="PTHR10715">
    <property type="entry name" value="60S RIBOSOMAL PROTEIN L6"/>
    <property type="match status" value="1"/>
</dbReference>
<evidence type="ECO:0000313" key="10">
    <source>
        <dbReference type="EMBL" id="CAJ17235.1"/>
    </source>
</evidence>
<sequence length="265" mass="30466">MSAPTAAKAMVKEKGAPKKPGRPRNYDLGNGIYRFSRTRMYHKKQLFKFIGKKVASKKSDVKNAQFVEKPIGGEKNGGKRVVRTTRRRAYYATQDKIPRRNSRGRCYSQHKRNLRSSLQPGAILILLAGPHKGKRVILLKRLHSGMLLVTGPFKINGCPTRRTHPNYVIATQTRVELGDFKLEDSINDEYFRRERKRRPKKEEGDIFATKKAGYKPTETRKTDQKAVDGKVIEAIKRSPEKKLLFAYLATMFGLRSSQYPHRMKF</sequence>
<evidence type="ECO:0000256" key="2">
    <source>
        <dbReference type="ARBA" id="ARBA00022980"/>
    </source>
</evidence>
<name>Q4GXM6_SCALT</name>
<comment type="similarity">
    <text evidence="1">Belongs to the eukaryotic ribosomal protein eL6 family.</text>
</comment>
<dbReference type="Gene3D" id="2.30.30.30">
    <property type="match status" value="1"/>
</dbReference>
<evidence type="ECO:0000259" key="9">
    <source>
        <dbReference type="Pfam" id="PF03868"/>
    </source>
</evidence>
<proteinExistence type="evidence at transcript level"/>
<comment type="function">
    <text evidence="4">Component of the large ribosomal subunit. The ribosome is a large ribonucleoprotein complex responsible for the synthesis of proteins in the cell.</text>
</comment>
<dbReference type="InterPro" id="IPR014722">
    <property type="entry name" value="Rib_uL2_dom2"/>
</dbReference>
<dbReference type="GO" id="GO:0003723">
    <property type="term" value="F:RNA binding"/>
    <property type="evidence" value="ECO:0007669"/>
    <property type="project" value="TreeGrafter"/>
</dbReference>
<evidence type="ECO:0000256" key="1">
    <source>
        <dbReference type="ARBA" id="ARBA00010592"/>
    </source>
</evidence>
<dbReference type="GO" id="GO:0022625">
    <property type="term" value="C:cytosolic large ribosomal subunit"/>
    <property type="evidence" value="ECO:0007669"/>
    <property type="project" value="TreeGrafter"/>
</dbReference>
<dbReference type="AlphaFoldDB" id="Q4GXM6"/>
<dbReference type="InterPro" id="IPR000915">
    <property type="entry name" value="60S_ribosomal_eL6"/>
</dbReference>
<evidence type="ECO:0000256" key="8">
    <source>
        <dbReference type="SAM" id="MobiDB-lite"/>
    </source>
</evidence>
<dbReference type="Pfam" id="PF03868">
    <property type="entry name" value="Ribosomal_L6e_N"/>
    <property type="match status" value="1"/>
</dbReference>
<protein>
    <recommendedName>
        <fullName evidence="5">Large ribosomal subunit protein eL6</fullName>
    </recommendedName>
    <alternativeName>
        <fullName evidence="6">60S ribosomal protein L6</fullName>
    </alternativeName>
</protein>
<keyword evidence="3" id="KW-0687">Ribonucleoprotein</keyword>
<dbReference type="GO" id="GO:0000027">
    <property type="term" value="P:ribosomal large subunit assembly"/>
    <property type="evidence" value="ECO:0007669"/>
    <property type="project" value="TreeGrafter"/>
</dbReference>
<evidence type="ECO:0000256" key="4">
    <source>
        <dbReference type="ARBA" id="ARBA00034092"/>
    </source>
</evidence>
<dbReference type="GO" id="GO:0003735">
    <property type="term" value="F:structural constituent of ribosome"/>
    <property type="evidence" value="ECO:0007669"/>
    <property type="project" value="InterPro"/>
</dbReference>
<reference evidence="10" key="1">
    <citation type="submission" date="2005-07" db="EMBL/GenBank/DDBJ databases">
        <title>Ribosomal proteins of Coleoptera.</title>
        <authorList>
            <person name="Longhorn S.J."/>
            <person name="Vogler A.P."/>
        </authorList>
    </citation>
    <scope>NUCLEOTIDE SEQUENCE</scope>
</reference>
<dbReference type="SUPFAM" id="SSF50104">
    <property type="entry name" value="Translation proteins SH3-like domain"/>
    <property type="match status" value="1"/>
</dbReference>
<dbReference type="InterPro" id="IPR041997">
    <property type="entry name" value="Ribosomal_eL6_KOW"/>
</dbReference>
<gene>
    <name evidence="10" type="primary">rpL6e</name>
</gene>
<dbReference type="EMBL" id="AM048997">
    <property type="protein sequence ID" value="CAJ17235.1"/>
    <property type="molecule type" value="mRNA"/>
</dbReference>
<dbReference type="Pfam" id="PF01159">
    <property type="entry name" value="Ribosomal_L6e"/>
    <property type="match status" value="1"/>
</dbReference>
<comment type="subunit">
    <text evidence="7">Component of the large ribosomal subunit. May bind IPO9 with low affinity.</text>
</comment>
<evidence type="ECO:0000256" key="7">
    <source>
        <dbReference type="ARBA" id="ARBA00046388"/>
    </source>
</evidence>
<feature type="region of interest" description="Disordered" evidence="8">
    <location>
        <begin position="1"/>
        <end position="25"/>
    </location>
</feature>
<evidence type="ECO:0000256" key="6">
    <source>
        <dbReference type="ARBA" id="ARBA00035351"/>
    </source>
</evidence>
<accession>Q4GXM6</accession>
<dbReference type="FunFam" id="2.30.30.30:FF:000014">
    <property type="entry name" value="60S ribosomal protein L6"/>
    <property type="match status" value="1"/>
</dbReference>
<feature type="domain" description="Large ribosomal subunit protein uL6 N-terminal" evidence="9">
    <location>
        <begin position="17"/>
        <end position="70"/>
    </location>
</feature>
<dbReference type="InterPro" id="IPR008991">
    <property type="entry name" value="Translation_prot_SH3-like_sf"/>
</dbReference>
<dbReference type="InterPro" id="IPR005568">
    <property type="entry name" value="Ribosomal_uL6_N"/>
</dbReference>
<keyword evidence="2 10" id="KW-0689">Ribosomal protein</keyword>